<sequence length="121" mass="12489">MQRKVPDPGSSTAVHLHTGDLSPAFLTNLGSGSKLISLAKAHACLARTKLDGAVPGQVLDACRDAIATQPPSRSAHCFPSSAILALADKSSCSNRQSHSISPRDPQWSVNCLAAGLGTFLG</sequence>
<accession>A0A8H7NGC4</accession>
<comment type="caution">
    <text evidence="1">The sequence shown here is derived from an EMBL/GenBank/DDBJ whole genome shotgun (WGS) entry which is preliminary data.</text>
</comment>
<dbReference type="Proteomes" id="UP000616885">
    <property type="component" value="Unassembled WGS sequence"/>
</dbReference>
<reference evidence="1" key="1">
    <citation type="submission" date="2020-10" db="EMBL/GenBank/DDBJ databases">
        <title>High-Quality Genome Resource of Clonostachys rosea strain S41 by Oxford Nanopore Long-Read Sequencing.</title>
        <authorList>
            <person name="Wang H."/>
        </authorList>
    </citation>
    <scope>NUCLEOTIDE SEQUENCE</scope>
    <source>
        <strain evidence="1">S41</strain>
    </source>
</reference>
<dbReference type="EMBL" id="JADCTT010000003">
    <property type="protein sequence ID" value="KAF9755419.1"/>
    <property type="molecule type" value="Genomic_DNA"/>
</dbReference>
<gene>
    <name evidence="1" type="ORF">IM811_010860</name>
</gene>
<organism evidence="1 2">
    <name type="scientific">Bionectria ochroleuca</name>
    <name type="common">Gliocladium roseum</name>
    <dbReference type="NCBI Taxonomy" id="29856"/>
    <lineage>
        <taxon>Eukaryota</taxon>
        <taxon>Fungi</taxon>
        <taxon>Dikarya</taxon>
        <taxon>Ascomycota</taxon>
        <taxon>Pezizomycotina</taxon>
        <taxon>Sordariomycetes</taxon>
        <taxon>Hypocreomycetidae</taxon>
        <taxon>Hypocreales</taxon>
        <taxon>Bionectriaceae</taxon>
        <taxon>Clonostachys</taxon>
    </lineage>
</organism>
<evidence type="ECO:0000313" key="1">
    <source>
        <dbReference type="EMBL" id="KAF9755419.1"/>
    </source>
</evidence>
<proteinExistence type="predicted"/>
<dbReference type="AlphaFoldDB" id="A0A8H7NGC4"/>
<name>A0A8H7NGC4_BIOOC</name>
<protein>
    <submittedName>
        <fullName evidence="1">Uncharacterized protein</fullName>
    </submittedName>
</protein>
<evidence type="ECO:0000313" key="2">
    <source>
        <dbReference type="Proteomes" id="UP000616885"/>
    </source>
</evidence>